<feature type="transmembrane region" description="Helical" evidence="7">
    <location>
        <begin position="224"/>
        <end position="246"/>
    </location>
</feature>
<keyword evidence="4 7" id="KW-0812">Transmembrane</keyword>
<dbReference type="Pfam" id="PF01554">
    <property type="entry name" value="MatE"/>
    <property type="match status" value="2"/>
</dbReference>
<comment type="subcellular location">
    <subcellularLocation>
        <location evidence="1">Cell inner membrane</location>
        <topology evidence="1">Multi-pass membrane protein</topology>
    </subcellularLocation>
</comment>
<dbReference type="EMBL" id="CP064942">
    <property type="protein sequence ID" value="QPH52356.1"/>
    <property type="molecule type" value="Genomic_DNA"/>
</dbReference>
<evidence type="ECO:0000256" key="2">
    <source>
        <dbReference type="ARBA" id="ARBA00022448"/>
    </source>
</evidence>
<dbReference type="GO" id="GO:0005886">
    <property type="term" value="C:plasma membrane"/>
    <property type="evidence" value="ECO:0007669"/>
    <property type="project" value="UniProtKB-SubCell"/>
</dbReference>
<feature type="transmembrane region" description="Helical" evidence="7">
    <location>
        <begin position="305"/>
        <end position="327"/>
    </location>
</feature>
<feature type="transmembrane region" description="Helical" evidence="7">
    <location>
        <begin position="82"/>
        <end position="104"/>
    </location>
</feature>
<keyword evidence="5 7" id="KW-1133">Transmembrane helix</keyword>
<dbReference type="Proteomes" id="UP000594800">
    <property type="component" value="Chromosome"/>
</dbReference>
<feature type="transmembrane region" description="Helical" evidence="7">
    <location>
        <begin position="266"/>
        <end position="285"/>
    </location>
</feature>
<dbReference type="InterPro" id="IPR052031">
    <property type="entry name" value="Membrane_Transporter-Flippase"/>
</dbReference>
<dbReference type="PIRSF" id="PIRSF006603">
    <property type="entry name" value="DinF"/>
    <property type="match status" value="1"/>
</dbReference>
<keyword evidence="3" id="KW-1003">Cell membrane</keyword>
<organism evidence="8 9">
    <name type="scientific">Pontivivens ytuae</name>
    <dbReference type="NCBI Taxonomy" id="2789856"/>
    <lineage>
        <taxon>Bacteria</taxon>
        <taxon>Pseudomonadati</taxon>
        <taxon>Pseudomonadota</taxon>
        <taxon>Alphaproteobacteria</taxon>
        <taxon>Rhodobacterales</taxon>
        <taxon>Paracoccaceae</taxon>
        <taxon>Pontivivens</taxon>
    </lineage>
</organism>
<evidence type="ECO:0000256" key="4">
    <source>
        <dbReference type="ARBA" id="ARBA00022692"/>
    </source>
</evidence>
<keyword evidence="6 7" id="KW-0472">Membrane</keyword>
<dbReference type="GO" id="GO:0042910">
    <property type="term" value="F:xenobiotic transmembrane transporter activity"/>
    <property type="evidence" value="ECO:0007669"/>
    <property type="project" value="InterPro"/>
</dbReference>
<dbReference type="NCBIfam" id="TIGR00797">
    <property type="entry name" value="matE"/>
    <property type="match status" value="1"/>
</dbReference>
<evidence type="ECO:0000256" key="5">
    <source>
        <dbReference type="ARBA" id="ARBA00022989"/>
    </source>
</evidence>
<proteinExistence type="predicted"/>
<dbReference type="PANTHER" id="PTHR43549">
    <property type="entry name" value="MULTIDRUG RESISTANCE PROTEIN YPNP-RELATED"/>
    <property type="match status" value="1"/>
</dbReference>
<dbReference type="AlphaFoldDB" id="A0A7S9QBS8"/>
<dbReference type="InterPro" id="IPR048279">
    <property type="entry name" value="MdtK-like"/>
</dbReference>
<feature type="transmembrane region" description="Helical" evidence="7">
    <location>
        <begin position="48"/>
        <end position="70"/>
    </location>
</feature>
<evidence type="ECO:0000313" key="8">
    <source>
        <dbReference type="EMBL" id="QPH52356.1"/>
    </source>
</evidence>
<dbReference type="RefSeq" id="WP_196101570.1">
    <property type="nucleotide sequence ID" value="NZ_CP064942.1"/>
</dbReference>
<feature type="transmembrane region" description="Helical" evidence="7">
    <location>
        <begin position="124"/>
        <end position="145"/>
    </location>
</feature>
<protein>
    <submittedName>
        <fullName evidence="8">MATE family efflux transporter</fullName>
    </submittedName>
</protein>
<evidence type="ECO:0000313" key="9">
    <source>
        <dbReference type="Proteomes" id="UP000594800"/>
    </source>
</evidence>
<keyword evidence="9" id="KW-1185">Reference proteome</keyword>
<feature type="transmembrane region" description="Helical" evidence="7">
    <location>
        <begin position="339"/>
        <end position="358"/>
    </location>
</feature>
<keyword evidence="2" id="KW-0813">Transport</keyword>
<evidence type="ECO:0000256" key="3">
    <source>
        <dbReference type="ARBA" id="ARBA00022475"/>
    </source>
</evidence>
<gene>
    <name evidence="8" type="ORF">I0K15_11010</name>
</gene>
<feature type="transmembrane region" description="Helical" evidence="7">
    <location>
        <begin position="157"/>
        <end position="177"/>
    </location>
</feature>
<dbReference type="InterPro" id="IPR002528">
    <property type="entry name" value="MATE_fam"/>
</dbReference>
<reference evidence="8 9" key="1">
    <citation type="submission" date="2020-11" db="EMBL/GenBank/DDBJ databases">
        <title>Description of Pontivivens ytuae sp. nov. isolated from deep sea sediment of Mariana Trench.</title>
        <authorList>
            <person name="Wang Z."/>
            <person name="Sun Q.-L."/>
            <person name="Xu X.-D."/>
            <person name="Tang Y.-Z."/>
            <person name="Zhang J."/>
        </authorList>
    </citation>
    <scope>NUCLEOTIDE SEQUENCE [LARGE SCALE GENOMIC DNA]</scope>
    <source>
        <strain evidence="8 9">MT2928</strain>
    </source>
</reference>
<feature type="transmembrane region" description="Helical" evidence="7">
    <location>
        <begin position="183"/>
        <end position="203"/>
    </location>
</feature>
<dbReference type="PANTHER" id="PTHR43549:SF3">
    <property type="entry name" value="MULTIDRUG RESISTANCE PROTEIN YPNP-RELATED"/>
    <property type="match status" value="1"/>
</dbReference>
<feature type="transmembrane region" description="Helical" evidence="7">
    <location>
        <begin position="378"/>
        <end position="396"/>
    </location>
</feature>
<name>A0A7S9QBS8_9RHOB</name>
<sequence length="450" mass="46941">MRHVSVMSFTASLGLMAVFLVDFIDMLFISMLGNAALAAAIGYAGSILFFTTSISIAFAIATGALAARAIGRGDLDHARCVASHAVTFGVVISAILALIVWLNLGALVALLGAQGEVAELAVDYLAIIVPSLPILVVAMAGGAILRAHGAAQPAMWSTIGGAAVNAVLDPIFIFAMGMELQGAALASVFARTAMAAIALRPIFTQYGGLPRPEIGPMIADFRPIAALAFPALLTNIATPVGQAWVVREMARFGEDAVAGMAIVGRITPLAFAVIFALSGAIGPIIGQNAGAGDQPRVRRAFLDGLIFVGVYVLFAALVLFFLRGLIAALFDAEGITRELIFLFCGPLALAWAFNGWIFVGNASFNNLGHPFYSTTINWGRNTLGTIPFVSLGAWWLGAPGVLIGQAAGGVAFGLLAIWLGLRVVEEAKPGAAPALPPMQTRFLQLFARHR</sequence>
<feature type="transmembrane region" description="Helical" evidence="7">
    <location>
        <begin position="402"/>
        <end position="421"/>
    </location>
</feature>
<evidence type="ECO:0000256" key="7">
    <source>
        <dbReference type="SAM" id="Phobius"/>
    </source>
</evidence>
<dbReference type="KEGG" id="poz:I0K15_11010"/>
<accession>A0A7S9QBS8</accession>
<dbReference type="GO" id="GO:0015297">
    <property type="term" value="F:antiporter activity"/>
    <property type="evidence" value="ECO:0007669"/>
    <property type="project" value="InterPro"/>
</dbReference>
<evidence type="ECO:0000256" key="6">
    <source>
        <dbReference type="ARBA" id="ARBA00023136"/>
    </source>
</evidence>
<evidence type="ECO:0000256" key="1">
    <source>
        <dbReference type="ARBA" id="ARBA00004429"/>
    </source>
</evidence>